<comment type="similarity">
    <text evidence="2">Belongs to the NXF family.</text>
</comment>
<evidence type="ECO:0000256" key="7">
    <source>
        <dbReference type="ARBA" id="ARBA00023242"/>
    </source>
</evidence>
<evidence type="ECO:0000259" key="11">
    <source>
        <dbReference type="PROSITE" id="PS51281"/>
    </source>
</evidence>
<dbReference type="Pfam" id="PF03943">
    <property type="entry name" value="TAP_C"/>
    <property type="match status" value="1"/>
</dbReference>
<dbReference type="GeneID" id="89970801"/>
<comment type="function">
    <text evidence="8">Involved in the export of mRNA from the nucleus to the cytoplasm.</text>
</comment>
<dbReference type="InterPro" id="IPR005637">
    <property type="entry name" value="TAP_C_dom"/>
</dbReference>
<feature type="compositionally biased region" description="Polar residues" evidence="10">
    <location>
        <begin position="121"/>
        <end position="133"/>
    </location>
</feature>
<dbReference type="PANTHER" id="PTHR10662:SF22">
    <property type="entry name" value="NUCLEAR RNA EXPORT FACTOR 1"/>
    <property type="match status" value="1"/>
</dbReference>
<keyword evidence="13" id="KW-1185">Reference proteome</keyword>
<dbReference type="InterPro" id="IPR032675">
    <property type="entry name" value="LRR_dom_sf"/>
</dbReference>
<feature type="compositionally biased region" description="Low complexity" evidence="10">
    <location>
        <begin position="329"/>
        <end position="351"/>
    </location>
</feature>
<dbReference type="InterPro" id="IPR009060">
    <property type="entry name" value="UBA-like_sf"/>
</dbReference>
<keyword evidence="7" id="KW-0539">Nucleus</keyword>
<evidence type="ECO:0000256" key="4">
    <source>
        <dbReference type="ARBA" id="ARBA00022614"/>
    </source>
</evidence>
<feature type="compositionally biased region" description="Low complexity" evidence="10">
    <location>
        <begin position="103"/>
        <end position="115"/>
    </location>
</feature>
<organism evidence="12 13">
    <name type="scientific">Exophiala bonariae</name>
    <dbReference type="NCBI Taxonomy" id="1690606"/>
    <lineage>
        <taxon>Eukaryota</taxon>
        <taxon>Fungi</taxon>
        <taxon>Dikarya</taxon>
        <taxon>Ascomycota</taxon>
        <taxon>Pezizomycotina</taxon>
        <taxon>Eurotiomycetes</taxon>
        <taxon>Chaetothyriomycetidae</taxon>
        <taxon>Chaetothyriales</taxon>
        <taxon>Herpotrichiellaceae</taxon>
        <taxon>Exophiala</taxon>
    </lineage>
</organism>
<keyword evidence="3" id="KW-0813">Transport</keyword>
<evidence type="ECO:0000256" key="5">
    <source>
        <dbReference type="ARBA" id="ARBA00022737"/>
    </source>
</evidence>
<dbReference type="Proteomes" id="UP001358417">
    <property type="component" value="Unassembled WGS sequence"/>
</dbReference>
<evidence type="ECO:0000313" key="12">
    <source>
        <dbReference type="EMBL" id="KAK5052728.1"/>
    </source>
</evidence>
<proteinExistence type="inferred from homology"/>
<comment type="caution">
    <text evidence="12">The sequence shown here is derived from an EMBL/GenBank/DDBJ whole genome shotgun (WGS) entry which is preliminary data.</text>
</comment>
<evidence type="ECO:0000256" key="1">
    <source>
        <dbReference type="ARBA" id="ARBA00004123"/>
    </source>
</evidence>
<dbReference type="Gene3D" id="1.10.8.10">
    <property type="entry name" value="DNA helicase RuvA subunit, C-terminal domain"/>
    <property type="match status" value="1"/>
</dbReference>
<name>A0AAV9NB83_9EURO</name>
<dbReference type="GO" id="GO:0003723">
    <property type="term" value="F:RNA binding"/>
    <property type="evidence" value="ECO:0007669"/>
    <property type="project" value="TreeGrafter"/>
</dbReference>
<sequence length="436" mass="48261">MSFGTRQNGNDSSSTTQIAIKGWLKSGLANSKDQGVEALVGFLSKKASRPILSHTRAGAAVLLITVNAQDQDRFFHLNGFTFSGASLIVEAARPPRSQFNPAHSNNHQNYSQNNSRGPPHSNGNQTHPQNTFRGQAHGQPVPRGPRGPFQDNNSRNNPSSHRAADPTTTELENLIIEVIRERYHAGDKHLILNALVSDPKVTTSGLSSQDPIKVWKAIFTICEKHMWETASKRREAVESISLRDDNITSVKDILSLSNIFPTIKNLDLSNNHLADLDALKFWKNQFRDLEHIILIGNPVSNNPDTLQTLLSWYPRLKLYNNEPVRDAAGNINIPQPQPNLPNNALGGLQPNPSAPTASHPEFPPGSTFGLPEPNKSAEVLQKEQMGLQFSFETKLKMEWVENCLSANNWVYDAAIANFMELRAQNQIPPEAYITGV</sequence>
<evidence type="ECO:0000256" key="6">
    <source>
        <dbReference type="ARBA" id="ARBA00022816"/>
    </source>
</evidence>
<reference evidence="12 13" key="1">
    <citation type="submission" date="2023-08" db="EMBL/GenBank/DDBJ databases">
        <title>Black Yeasts Isolated from many extreme environments.</title>
        <authorList>
            <person name="Coleine C."/>
            <person name="Stajich J.E."/>
            <person name="Selbmann L."/>
        </authorList>
    </citation>
    <scope>NUCLEOTIDE SEQUENCE [LARGE SCALE GENOMIC DNA]</scope>
    <source>
        <strain evidence="12 13">CCFEE 5792</strain>
    </source>
</reference>
<feature type="region of interest" description="Disordered" evidence="10">
    <location>
        <begin position="96"/>
        <end position="168"/>
    </location>
</feature>
<feature type="domain" description="TAP-C" evidence="11">
    <location>
        <begin position="380"/>
        <end position="435"/>
    </location>
</feature>
<dbReference type="PROSITE" id="PS51281">
    <property type="entry name" value="TAP_C"/>
    <property type="match status" value="1"/>
</dbReference>
<dbReference type="InterPro" id="IPR001611">
    <property type="entry name" value="Leu-rich_rpt"/>
</dbReference>
<dbReference type="GO" id="GO:0042272">
    <property type="term" value="C:nuclear RNA export factor complex"/>
    <property type="evidence" value="ECO:0007669"/>
    <property type="project" value="UniProtKB-ARBA"/>
</dbReference>
<dbReference type="AlphaFoldDB" id="A0AAV9NB83"/>
<accession>A0AAV9NB83</accession>
<evidence type="ECO:0000313" key="13">
    <source>
        <dbReference type="Proteomes" id="UP001358417"/>
    </source>
</evidence>
<dbReference type="GO" id="GO:0016973">
    <property type="term" value="P:poly(A)+ mRNA export from nucleus"/>
    <property type="evidence" value="ECO:0007669"/>
    <property type="project" value="TreeGrafter"/>
</dbReference>
<dbReference type="EMBL" id="JAVRRD010000013">
    <property type="protein sequence ID" value="KAK5052728.1"/>
    <property type="molecule type" value="Genomic_DNA"/>
</dbReference>
<feature type="compositionally biased region" description="Polar residues" evidence="10">
    <location>
        <begin position="150"/>
        <end position="168"/>
    </location>
</feature>
<evidence type="ECO:0000256" key="9">
    <source>
        <dbReference type="ARBA" id="ARBA00069694"/>
    </source>
</evidence>
<dbReference type="FunFam" id="1.10.8.10:FF:000018">
    <property type="entry name" value="Nuclear RNA export factor 1"/>
    <property type="match status" value="1"/>
</dbReference>
<evidence type="ECO:0000256" key="2">
    <source>
        <dbReference type="ARBA" id="ARBA00009285"/>
    </source>
</evidence>
<evidence type="ECO:0000256" key="8">
    <source>
        <dbReference type="ARBA" id="ARBA00055253"/>
    </source>
</evidence>
<protein>
    <recommendedName>
        <fullName evidence="9">mRNA export factor MEX67</fullName>
    </recommendedName>
</protein>
<dbReference type="SUPFAM" id="SSF46934">
    <property type="entry name" value="UBA-like"/>
    <property type="match status" value="1"/>
</dbReference>
<dbReference type="InterPro" id="IPR030217">
    <property type="entry name" value="NXF_fam"/>
</dbReference>
<keyword evidence="4" id="KW-0433">Leucine-rich repeat</keyword>
<evidence type="ECO:0000256" key="10">
    <source>
        <dbReference type="SAM" id="MobiDB-lite"/>
    </source>
</evidence>
<dbReference type="CDD" id="cd14342">
    <property type="entry name" value="UBA_TAP-C"/>
    <property type="match status" value="1"/>
</dbReference>
<evidence type="ECO:0000256" key="3">
    <source>
        <dbReference type="ARBA" id="ARBA00022448"/>
    </source>
</evidence>
<dbReference type="SUPFAM" id="SSF52058">
    <property type="entry name" value="L domain-like"/>
    <property type="match status" value="1"/>
</dbReference>
<comment type="subcellular location">
    <subcellularLocation>
        <location evidence="1">Nucleus</location>
    </subcellularLocation>
</comment>
<feature type="region of interest" description="Disordered" evidence="10">
    <location>
        <begin position="329"/>
        <end position="373"/>
    </location>
</feature>
<keyword evidence="6" id="KW-0509">mRNA transport</keyword>
<dbReference type="SMART" id="SM00804">
    <property type="entry name" value="TAP_C"/>
    <property type="match status" value="1"/>
</dbReference>
<dbReference type="PANTHER" id="PTHR10662">
    <property type="entry name" value="NUCLEAR RNA EXPORT FACTOR"/>
    <property type="match status" value="1"/>
</dbReference>
<dbReference type="Gene3D" id="3.80.10.10">
    <property type="entry name" value="Ribonuclease Inhibitor"/>
    <property type="match status" value="1"/>
</dbReference>
<keyword evidence="5" id="KW-0677">Repeat</keyword>
<gene>
    <name evidence="12" type="ORF">LTR84_002594</name>
</gene>
<dbReference type="PROSITE" id="PS51450">
    <property type="entry name" value="LRR"/>
    <property type="match status" value="1"/>
</dbReference>
<dbReference type="RefSeq" id="XP_064706428.1">
    <property type="nucleotide sequence ID" value="XM_064846203.1"/>
</dbReference>